<name>A0A660LEH1_9ACTN</name>
<evidence type="ECO:0000313" key="5">
    <source>
        <dbReference type="Proteomes" id="UP000278962"/>
    </source>
</evidence>
<dbReference type="GO" id="GO:0006412">
    <property type="term" value="P:translation"/>
    <property type="evidence" value="ECO:0007669"/>
    <property type="project" value="UniProtKB-UniRule"/>
</dbReference>
<dbReference type="PRINTS" id="PR01576">
    <property type="entry name" value="PDEFORMYLASE"/>
</dbReference>
<feature type="region of interest" description="Disordered" evidence="3">
    <location>
        <begin position="372"/>
        <end position="391"/>
    </location>
</feature>
<comment type="similarity">
    <text evidence="1 2">Belongs to the polypeptide deformylase family.</text>
</comment>
<dbReference type="EMBL" id="RBIL01000001">
    <property type="protein sequence ID" value="RKQ92310.1"/>
    <property type="molecule type" value="Genomic_DNA"/>
</dbReference>
<comment type="caution">
    <text evidence="2">Lacks conserved residue(s) required for the propagation of feature annotation.</text>
</comment>
<dbReference type="Proteomes" id="UP000278962">
    <property type="component" value="Unassembled WGS sequence"/>
</dbReference>
<keyword evidence="2" id="KW-0378">Hydrolase</keyword>
<dbReference type="Pfam" id="PF01327">
    <property type="entry name" value="Pep_deformylase"/>
    <property type="match status" value="2"/>
</dbReference>
<dbReference type="EC" id="3.5.1.88" evidence="2"/>
<dbReference type="SUPFAM" id="SSF56420">
    <property type="entry name" value="Peptide deformylase"/>
    <property type="match status" value="2"/>
</dbReference>
<dbReference type="GO" id="GO:0046872">
    <property type="term" value="F:metal ion binding"/>
    <property type="evidence" value="ECO:0007669"/>
    <property type="project" value="UniProtKB-KW"/>
</dbReference>
<organism evidence="4 5">
    <name type="scientific">Solirubrobacter pauli</name>
    <dbReference type="NCBI Taxonomy" id="166793"/>
    <lineage>
        <taxon>Bacteria</taxon>
        <taxon>Bacillati</taxon>
        <taxon>Actinomycetota</taxon>
        <taxon>Thermoleophilia</taxon>
        <taxon>Solirubrobacterales</taxon>
        <taxon>Solirubrobacteraceae</taxon>
        <taxon>Solirubrobacter</taxon>
    </lineage>
</organism>
<comment type="cofactor">
    <cofactor evidence="2">
        <name>Fe(2+)</name>
        <dbReference type="ChEBI" id="CHEBI:29033"/>
    </cofactor>
    <text evidence="2">Binds 1 Fe(2+) ion.</text>
</comment>
<dbReference type="CDD" id="cd00487">
    <property type="entry name" value="Pep_deformylase"/>
    <property type="match status" value="1"/>
</dbReference>
<feature type="binding site" evidence="2">
    <location>
        <position position="339"/>
    </location>
    <ligand>
        <name>Fe cation</name>
        <dbReference type="ChEBI" id="CHEBI:24875"/>
    </ligand>
</feature>
<comment type="function">
    <text evidence="2">Removes the formyl group from the N-terminal Met of newly synthesized proteins. Requires at least a dipeptide for an efficient rate of reaction. N-terminal L-methionine is a prerequisite for activity but the enzyme has broad specificity at other positions.</text>
</comment>
<protein>
    <recommendedName>
        <fullName evidence="2">Peptide deformylase</fullName>
        <shortName evidence="2">PDF</shortName>
        <ecNumber evidence="2">3.5.1.88</ecNumber>
    </recommendedName>
    <alternativeName>
        <fullName evidence="2">Polypeptide deformylase</fullName>
    </alternativeName>
</protein>
<dbReference type="PANTHER" id="PTHR10458:SF22">
    <property type="entry name" value="PEPTIDE DEFORMYLASE"/>
    <property type="match status" value="1"/>
</dbReference>
<keyword evidence="5" id="KW-1185">Reference proteome</keyword>
<comment type="caution">
    <text evidence="4">The sequence shown here is derived from an EMBL/GenBank/DDBJ whole genome shotgun (WGS) entry which is preliminary data.</text>
</comment>
<feature type="binding site" evidence="2">
    <location>
        <position position="293"/>
    </location>
    <ligand>
        <name>Fe cation</name>
        <dbReference type="ChEBI" id="CHEBI:24875"/>
    </ligand>
</feature>
<dbReference type="AlphaFoldDB" id="A0A660LEH1"/>
<reference evidence="4 5" key="1">
    <citation type="submission" date="2018-10" db="EMBL/GenBank/DDBJ databases">
        <title>Genomic Encyclopedia of Archaeal and Bacterial Type Strains, Phase II (KMG-II): from individual species to whole genera.</title>
        <authorList>
            <person name="Goeker M."/>
        </authorList>
    </citation>
    <scope>NUCLEOTIDE SEQUENCE [LARGE SCALE GENOMIC DNA]</scope>
    <source>
        <strain evidence="4 5">DSM 14954</strain>
    </source>
</reference>
<gene>
    <name evidence="2" type="primary">def</name>
    <name evidence="4" type="ORF">C8N24_2155</name>
</gene>
<feature type="binding site" evidence="2">
    <location>
        <position position="335"/>
    </location>
    <ligand>
        <name>Fe cation</name>
        <dbReference type="ChEBI" id="CHEBI:24875"/>
    </ligand>
</feature>
<keyword evidence="2" id="KW-0408">Iron</keyword>
<comment type="catalytic activity">
    <reaction evidence="2">
        <text>N-terminal N-formyl-L-methionyl-[peptide] + H2O = N-terminal L-methionyl-[peptide] + formate</text>
        <dbReference type="Rhea" id="RHEA:24420"/>
        <dbReference type="Rhea" id="RHEA-COMP:10639"/>
        <dbReference type="Rhea" id="RHEA-COMP:10640"/>
        <dbReference type="ChEBI" id="CHEBI:15377"/>
        <dbReference type="ChEBI" id="CHEBI:15740"/>
        <dbReference type="ChEBI" id="CHEBI:49298"/>
        <dbReference type="ChEBI" id="CHEBI:64731"/>
        <dbReference type="EC" id="3.5.1.88"/>
    </reaction>
</comment>
<evidence type="ECO:0000256" key="2">
    <source>
        <dbReference type="HAMAP-Rule" id="MF_00163"/>
    </source>
</evidence>
<feature type="active site" evidence="2">
    <location>
        <position position="336"/>
    </location>
</feature>
<dbReference type="RefSeq" id="WP_170178995.1">
    <property type="nucleotide sequence ID" value="NZ_RBIL01000001.1"/>
</dbReference>
<dbReference type="InterPro" id="IPR036821">
    <property type="entry name" value="Peptide_deformylase_sf"/>
</dbReference>
<dbReference type="GO" id="GO:0042586">
    <property type="term" value="F:peptide deformylase activity"/>
    <property type="evidence" value="ECO:0007669"/>
    <property type="project" value="UniProtKB-UniRule"/>
</dbReference>
<dbReference type="HAMAP" id="MF_00163">
    <property type="entry name" value="Pep_deformylase"/>
    <property type="match status" value="2"/>
</dbReference>
<sequence>MPSAPTPVPLTLLRTSVRALRLPGHALRRPAAPVDFDTTSRELRVRLAGGLAGALFRGPVGAGLAAPMAGLGLRIVVTAIDDQVAALFNPVIEETSGEQETGPEGNLCLPDVRADVRRPRSVTVRWQTLNGDERTQTFHDWHARVLQHEIEILDGTLFLDHEGAQPVGRTVLADARAEQALASLYAEEPPAARRIEPVAIATFDPEAWALAPIVVRGAAHPVGPDLHPNLVRALAAGLLREQYEQGGVGLAAPQVGLGIRMAAVDDRVNPPLLLRDPEIIDRSDETSTMAEGCLSLPGWRAEVERPSAVKVRNHSLDGEPVDLELDGYLARIAQHEIDHLDGVLFTDRAAPDAALTPVSGPAAADEALASILADAGGPPPPSRGKAGKRRR</sequence>
<dbReference type="Gene3D" id="3.90.45.10">
    <property type="entry name" value="Peptide deformylase"/>
    <property type="match status" value="2"/>
</dbReference>
<dbReference type="PANTHER" id="PTHR10458">
    <property type="entry name" value="PEPTIDE DEFORMYLASE"/>
    <property type="match status" value="1"/>
</dbReference>
<dbReference type="NCBIfam" id="TIGR00079">
    <property type="entry name" value="pept_deformyl"/>
    <property type="match status" value="1"/>
</dbReference>
<proteinExistence type="inferred from homology"/>
<accession>A0A660LEH1</accession>
<evidence type="ECO:0000256" key="1">
    <source>
        <dbReference type="ARBA" id="ARBA00010759"/>
    </source>
</evidence>
<feature type="active site" evidence="2">
    <location>
        <position position="149"/>
    </location>
</feature>
<evidence type="ECO:0000256" key="3">
    <source>
        <dbReference type="SAM" id="MobiDB-lite"/>
    </source>
</evidence>
<dbReference type="InterPro" id="IPR023635">
    <property type="entry name" value="Peptide_deformylase"/>
</dbReference>
<keyword evidence="2" id="KW-0648">Protein biosynthesis</keyword>
<evidence type="ECO:0000313" key="4">
    <source>
        <dbReference type="EMBL" id="RKQ92310.1"/>
    </source>
</evidence>
<keyword evidence="2" id="KW-0479">Metal-binding</keyword>